<evidence type="ECO:0008006" key="3">
    <source>
        <dbReference type="Google" id="ProtNLM"/>
    </source>
</evidence>
<feature type="chain" id="PRO_5031320655" description="Secreted protein" evidence="1">
    <location>
        <begin position="27"/>
        <end position="121"/>
    </location>
</feature>
<organism evidence="2">
    <name type="scientific">Eutreptiella gymnastica</name>
    <dbReference type="NCBI Taxonomy" id="73025"/>
    <lineage>
        <taxon>Eukaryota</taxon>
        <taxon>Discoba</taxon>
        <taxon>Euglenozoa</taxon>
        <taxon>Euglenida</taxon>
        <taxon>Spirocuta</taxon>
        <taxon>Euglenophyceae</taxon>
        <taxon>Eutreptiales</taxon>
        <taxon>Eutreptiaceae</taxon>
        <taxon>Eutreptiella</taxon>
    </lineage>
</organism>
<feature type="signal peptide" evidence="1">
    <location>
        <begin position="1"/>
        <end position="26"/>
    </location>
</feature>
<protein>
    <recommendedName>
        <fullName evidence="3">Secreted protein</fullName>
    </recommendedName>
</protein>
<proteinExistence type="predicted"/>
<reference evidence="2" key="1">
    <citation type="submission" date="2021-01" db="EMBL/GenBank/DDBJ databases">
        <authorList>
            <person name="Corre E."/>
            <person name="Pelletier E."/>
            <person name="Niang G."/>
            <person name="Scheremetjew M."/>
            <person name="Finn R."/>
            <person name="Kale V."/>
            <person name="Holt S."/>
            <person name="Cochrane G."/>
            <person name="Meng A."/>
            <person name="Brown T."/>
            <person name="Cohen L."/>
        </authorList>
    </citation>
    <scope>NUCLEOTIDE SEQUENCE</scope>
    <source>
        <strain evidence="2">CCMP1594</strain>
    </source>
</reference>
<sequence length="121" mass="12706">MGCTGGRPMLSLQGVPSVLLFLHVHCEHVPGCLLCGKPGTPNVACVGPGRLTQLSEALFGLAEGLLTACGLCRTAPSMSSNNLLNKRRHSLVPKPTTTCYSNVHHPPPASTSFTAICTNFH</sequence>
<evidence type="ECO:0000313" key="2">
    <source>
        <dbReference type="EMBL" id="CAE0804081.1"/>
    </source>
</evidence>
<dbReference type="EMBL" id="HBJA01044041">
    <property type="protein sequence ID" value="CAE0804081.1"/>
    <property type="molecule type" value="Transcribed_RNA"/>
</dbReference>
<gene>
    <name evidence="2" type="ORF">EGYM00163_LOCUS15205</name>
</gene>
<evidence type="ECO:0000256" key="1">
    <source>
        <dbReference type="SAM" id="SignalP"/>
    </source>
</evidence>
<keyword evidence="1" id="KW-0732">Signal</keyword>
<accession>A0A7S4CR98</accession>
<dbReference type="AlphaFoldDB" id="A0A7S4CR98"/>
<name>A0A7S4CR98_9EUGL</name>